<evidence type="ECO:0000313" key="3">
    <source>
        <dbReference type="EMBL" id="CEL73646.1"/>
    </source>
</evidence>
<keyword evidence="1" id="KW-0732">Signal</keyword>
<sequence>MEWRIPRAVEIGFLLCISFAVTNCCALEHEEAADAIEKTYIRIATAEASSVYPSVGPNGMREYSPDKALTKGSGYWSSEGNHKNEVVSWTGILTNRRTFNGININWAYAPGKVSIAVSFDGKEPFHEVVPFQDVNGPSAAFEQQVTFPHPIRLKAVRILMKNARYEYFGINLVQLVGAGNPMLRIHGGITSPHQDMCLQVDEHDDIVLDGCLASLTAMDGRALWKYNELVDGHSVTYWASQNFPVNAVPAAVFFDIDLGEKYKLNTAVIDWEYPAMSYSISTSIDGKTFTLCTRNHVNSLYSTLDDMKSSVGRYVRLTLEKPHPVNGRIDDNLLYGIREFAIYSNRLRSIVQSCGVAKNSSDARDKYFLELVAEVDFTSGNELHNASEAVAKASAQVAEHEMELEAAMPMLVTCKADKDQAKQKLVSFEGRYGSLSDQLADLAYGLEPIHLHSAGQLTSLHRMLKLMGVDLNNPVPLGIGDGRGSFYSLDMKKDITGYVLDAGALEGQGRNTVGIGGEGLVFFDSSEVEMSAIICSTNQDALNPPPAYTDVSCATPPGGNVAFDGPPGTSLTPRELWLLVAKKETILMIAPSVWQLSMRACWAGVDSLEFIWYKRPTSSREAEATALYQKATKMTGVSPDAGAQPPATSDTQTTAATRAAIRQLEVLVNSRLGSINAAVVKMVEAEANKVTSHYLTTLGSNMNYFYSPSQIISEARGILKPAGVLEEELRSRAARLLSKTMTLADSLKAAAGRVASTLESTNQQLQQVILTRASQTQADSWALTAFHPLEFYDVFEVYNSKTAIGTGNWRVGEAPAGGRGGRSILSQTAVVAPANRGVAAVGTYASVRNKRFFDGIFSTDVYISGSGSAGIAFRMKDFENMFLFEMRQSNGGFKRLLRIVDGKPVEVSRVDDGGYLEGKWYTVRIEMREARLRIIVVEESTAPVVVEPPAIFDLIDGSLMSGSIGFFTSGVDGAYFDMIQVDALPCVLRTEALPPKPATCSNYKEMFVGSLRKNWSVSESDTIGGPARWEYRTNVGGEPKVFAQMVRATTNESTPVADTLHSCSCTIAVLGGNRGCDSGVFSFKAFPQCESGIVGAVFRYMDTHNYMLFEMGPNFARLRKRADGSFTTAAKSLLGGYKIGEWNSITITFNGGTVIVNAGRGGSPIPVFSVIGTESWDGGSVGFTTWNCGGVAFADITLRPFQETRIVPNPVNSPVSVFTEVDTRTEAGMQVCLNRKHAPDRAEFCNKIQKKGGTVTEKCKTNFCDVCCEEELPISVKARNDCKRQCHKNDGESTSVLEALESVKSGCSIEGSKPIYRFCETEADQQKCQQVCMMCCETAKVPFDQPYRARRFVARECKNSCTVPAAQQEL</sequence>
<dbReference type="InterPro" id="IPR008979">
    <property type="entry name" value="Galactose-bd-like_sf"/>
</dbReference>
<dbReference type="Gene3D" id="2.60.120.560">
    <property type="entry name" value="Exo-inulinase, domain 1"/>
    <property type="match status" value="2"/>
</dbReference>
<feature type="domain" description="F5/8 type C" evidence="2">
    <location>
        <begin position="224"/>
        <end position="324"/>
    </location>
</feature>
<gene>
    <name evidence="3" type="ORF">BN1205_043630</name>
</gene>
<accession>A0A0F7UUA7</accession>
<name>A0A0F7UUA7_TOXGV</name>
<dbReference type="EMBL" id="LN714496">
    <property type="protein sequence ID" value="CEL73646.1"/>
    <property type="molecule type" value="Genomic_DNA"/>
</dbReference>
<proteinExistence type="predicted"/>
<feature type="signal peptide" evidence="1">
    <location>
        <begin position="1"/>
        <end position="26"/>
    </location>
</feature>
<dbReference type="Pfam" id="PF00754">
    <property type="entry name" value="F5_F8_type_C"/>
    <property type="match status" value="1"/>
</dbReference>
<reference evidence="3" key="1">
    <citation type="journal article" date="2015" name="PLoS ONE">
        <title>Comprehensive Evaluation of Toxoplasma gondii VEG and Neospora caninum LIV Genomes with Tachyzoite Stage Transcriptome and Proteome Defines Novel Transcript Features.</title>
        <authorList>
            <person name="Ramaprasad A."/>
            <person name="Mourier T."/>
            <person name="Naeem R."/>
            <person name="Malas T.B."/>
            <person name="Moussa E."/>
            <person name="Panigrahi A."/>
            <person name="Vermont S.J."/>
            <person name="Otto T.D."/>
            <person name="Wastling J."/>
            <person name="Pain A."/>
        </authorList>
    </citation>
    <scope>NUCLEOTIDE SEQUENCE</scope>
    <source>
        <strain evidence="3">VEG</strain>
    </source>
</reference>
<organism evidence="3">
    <name type="scientific">Toxoplasma gondii (strain ATCC 50861 / VEG)</name>
    <dbReference type="NCBI Taxonomy" id="432359"/>
    <lineage>
        <taxon>Eukaryota</taxon>
        <taxon>Sar</taxon>
        <taxon>Alveolata</taxon>
        <taxon>Apicomplexa</taxon>
        <taxon>Conoidasida</taxon>
        <taxon>Coccidia</taxon>
        <taxon>Eucoccidiorida</taxon>
        <taxon>Eimeriorina</taxon>
        <taxon>Sarcocystidae</taxon>
        <taxon>Toxoplasma</taxon>
    </lineage>
</organism>
<evidence type="ECO:0000256" key="1">
    <source>
        <dbReference type="SAM" id="SignalP"/>
    </source>
</evidence>
<protein>
    <submittedName>
        <fullName evidence="3">F5/8 type C domain-containing protein</fullName>
    </submittedName>
</protein>
<evidence type="ECO:0000259" key="2">
    <source>
        <dbReference type="Pfam" id="PF00754"/>
    </source>
</evidence>
<dbReference type="InterPro" id="IPR000421">
    <property type="entry name" value="FA58C"/>
</dbReference>
<dbReference type="SUPFAM" id="SSF49785">
    <property type="entry name" value="Galactose-binding domain-like"/>
    <property type="match status" value="1"/>
</dbReference>
<feature type="chain" id="PRO_5002523295" evidence="1">
    <location>
        <begin position="27"/>
        <end position="1370"/>
    </location>
</feature>
<dbReference type="Gene3D" id="2.60.120.260">
    <property type="entry name" value="Galactose-binding domain-like"/>
    <property type="match status" value="2"/>
</dbReference>